<reference evidence="2" key="1">
    <citation type="journal article" date="2012" name="PLoS Genet.">
        <title>The genomes of the fungal plant pathogens Cladosporium fulvum and Dothistroma septosporum reveal adaptation to different hosts and lifestyles but also signatures of common ancestry.</title>
        <authorList>
            <person name="de Wit P.J.G.M."/>
            <person name="van der Burgt A."/>
            <person name="Oekmen B."/>
            <person name="Stergiopoulos I."/>
            <person name="Abd-Elsalam K.A."/>
            <person name="Aerts A.L."/>
            <person name="Bahkali A.H."/>
            <person name="Beenen H.G."/>
            <person name="Chettri P."/>
            <person name="Cox M.P."/>
            <person name="Datema E."/>
            <person name="de Vries R.P."/>
            <person name="Dhillon B."/>
            <person name="Ganley A.R."/>
            <person name="Griffiths S.A."/>
            <person name="Guo Y."/>
            <person name="Hamelin R.C."/>
            <person name="Henrissat B."/>
            <person name="Kabir M.S."/>
            <person name="Jashni M.K."/>
            <person name="Kema G."/>
            <person name="Klaubauf S."/>
            <person name="Lapidus A."/>
            <person name="Levasseur A."/>
            <person name="Lindquist E."/>
            <person name="Mehrabi R."/>
            <person name="Ohm R.A."/>
            <person name="Owen T.J."/>
            <person name="Salamov A."/>
            <person name="Schwelm A."/>
            <person name="Schijlen E."/>
            <person name="Sun H."/>
            <person name="van den Burg H.A."/>
            <person name="van Ham R.C.H.J."/>
            <person name="Zhang S."/>
            <person name="Goodwin S.B."/>
            <person name="Grigoriev I.V."/>
            <person name="Collemare J."/>
            <person name="Bradshaw R.E."/>
        </authorList>
    </citation>
    <scope>NUCLEOTIDE SEQUENCE [LARGE SCALE GENOMIC DNA]</scope>
    <source>
        <strain evidence="2">NZE10 / CBS 128990</strain>
    </source>
</reference>
<proteinExistence type="predicted"/>
<dbReference type="HOGENOM" id="CLU_2359703_0_0_1"/>
<evidence type="ECO:0000313" key="2">
    <source>
        <dbReference type="Proteomes" id="UP000016933"/>
    </source>
</evidence>
<dbReference type="Proteomes" id="UP000016933">
    <property type="component" value="Unassembled WGS sequence"/>
</dbReference>
<dbReference type="EMBL" id="KB446544">
    <property type="protein sequence ID" value="EME39818.1"/>
    <property type="molecule type" value="Genomic_DNA"/>
</dbReference>
<reference evidence="1 2" key="2">
    <citation type="journal article" date="2012" name="PLoS Pathog.">
        <title>Diverse lifestyles and strategies of plant pathogenesis encoded in the genomes of eighteen Dothideomycetes fungi.</title>
        <authorList>
            <person name="Ohm R.A."/>
            <person name="Feau N."/>
            <person name="Henrissat B."/>
            <person name="Schoch C.L."/>
            <person name="Horwitz B.A."/>
            <person name="Barry K.W."/>
            <person name="Condon B.J."/>
            <person name="Copeland A.C."/>
            <person name="Dhillon B."/>
            <person name="Glaser F."/>
            <person name="Hesse C.N."/>
            <person name="Kosti I."/>
            <person name="LaButti K."/>
            <person name="Lindquist E.A."/>
            <person name="Lucas S."/>
            <person name="Salamov A.A."/>
            <person name="Bradshaw R.E."/>
            <person name="Ciuffetti L."/>
            <person name="Hamelin R.C."/>
            <person name="Kema G.H.J."/>
            <person name="Lawrence C."/>
            <person name="Scott J.A."/>
            <person name="Spatafora J.W."/>
            <person name="Turgeon B.G."/>
            <person name="de Wit P.J.G.M."/>
            <person name="Zhong S."/>
            <person name="Goodwin S.B."/>
            <person name="Grigoriev I.V."/>
        </authorList>
    </citation>
    <scope>NUCLEOTIDE SEQUENCE [LARGE SCALE GENOMIC DNA]</scope>
    <source>
        <strain evidence="2">NZE10 / CBS 128990</strain>
    </source>
</reference>
<evidence type="ECO:0000313" key="1">
    <source>
        <dbReference type="EMBL" id="EME39818.1"/>
    </source>
</evidence>
<protein>
    <submittedName>
        <fullName evidence="1">Uncharacterized protein</fullName>
    </submittedName>
</protein>
<sequence length="96" mass="10606">MRLSQNNTYEGHTGFLAPSVGTEALLDGGRLPSTTGFDWADLLLNVSHPVGLRKLSSLEPCKLRAVWQYLPSTRKQRCAEGRAVTITWTCRSVPGY</sequence>
<gene>
    <name evidence="1" type="ORF">DOTSEDRAFT_74654</name>
</gene>
<dbReference type="AlphaFoldDB" id="N1PBV5"/>
<organism evidence="1 2">
    <name type="scientific">Dothistroma septosporum (strain NZE10 / CBS 128990)</name>
    <name type="common">Red band needle blight fungus</name>
    <name type="synonym">Mycosphaerella pini</name>
    <dbReference type="NCBI Taxonomy" id="675120"/>
    <lineage>
        <taxon>Eukaryota</taxon>
        <taxon>Fungi</taxon>
        <taxon>Dikarya</taxon>
        <taxon>Ascomycota</taxon>
        <taxon>Pezizomycotina</taxon>
        <taxon>Dothideomycetes</taxon>
        <taxon>Dothideomycetidae</taxon>
        <taxon>Mycosphaerellales</taxon>
        <taxon>Mycosphaerellaceae</taxon>
        <taxon>Dothistroma</taxon>
    </lineage>
</organism>
<accession>N1PBV5</accession>
<name>N1PBV5_DOTSN</name>
<keyword evidence="2" id="KW-1185">Reference proteome</keyword>